<sequence length="315" mass="35283">MPLDYPSNNIGNGPGLLTAATGGQIERSGSPETCYSSMRSTSMESVQETHETDIESGNLKQDLDPSETQGRNELTDVTIDEVKVICIFDGLDECRFSLDFLNHPSLADINQPASVDILITNIIKGDLLSHSPLWITSRPAATNQLPPEYVQRVTEIRGFNDAQKEEYFRRRIQDQAQAERVIKQIKSSRSLHIMCYMPVFCCMSASVVQTMSCEPEGDESPKTLPQMFTHFLLIELKLKREKDQAKNLTQTESDQDILVKLGKLAFKNLEEGQLVFYKGELTDCGSTLKHTMDSLCRCSSESLVSLKKRSTALFT</sequence>
<proteinExistence type="predicted"/>
<dbReference type="InterPro" id="IPR041075">
    <property type="entry name" value="NOD1/2_WH"/>
</dbReference>
<evidence type="ECO:0000313" key="9">
    <source>
        <dbReference type="Proteomes" id="UP000823561"/>
    </source>
</evidence>
<feature type="region of interest" description="Disordered" evidence="5">
    <location>
        <begin position="1"/>
        <end position="71"/>
    </location>
</feature>
<gene>
    <name evidence="8" type="ORF">AALO_G00266570</name>
</gene>
<evidence type="ECO:0000313" key="8">
    <source>
        <dbReference type="EMBL" id="KAG5263599.1"/>
    </source>
</evidence>
<dbReference type="InterPro" id="IPR051261">
    <property type="entry name" value="NLR"/>
</dbReference>
<keyword evidence="2" id="KW-0677">Repeat</keyword>
<feature type="domain" description="NOD1/2 winged helix" evidence="7">
    <location>
        <begin position="256"/>
        <end position="285"/>
    </location>
</feature>
<dbReference type="Gene3D" id="3.40.50.300">
    <property type="entry name" value="P-loop containing nucleotide triphosphate hydrolases"/>
    <property type="match status" value="1"/>
</dbReference>
<feature type="compositionally biased region" description="Polar residues" evidence="5">
    <location>
        <begin position="30"/>
        <end position="46"/>
    </location>
</feature>
<dbReference type="GO" id="GO:0005524">
    <property type="term" value="F:ATP binding"/>
    <property type="evidence" value="ECO:0007669"/>
    <property type="project" value="UniProtKB-KW"/>
</dbReference>
<evidence type="ECO:0000259" key="7">
    <source>
        <dbReference type="Pfam" id="PF17779"/>
    </source>
</evidence>
<dbReference type="PANTHER" id="PTHR24106">
    <property type="entry name" value="NACHT, LRR AND CARD DOMAINS-CONTAINING"/>
    <property type="match status" value="1"/>
</dbReference>
<reference evidence="8" key="1">
    <citation type="submission" date="2020-10" db="EMBL/GenBank/DDBJ databases">
        <title>Chromosome-scale genome assembly of the Allis shad, Alosa alosa.</title>
        <authorList>
            <person name="Margot Z."/>
            <person name="Christophe K."/>
            <person name="Cabau C."/>
            <person name="Louis A."/>
            <person name="Berthelot C."/>
            <person name="Parey E."/>
            <person name="Roest Crollius H."/>
            <person name="Montfort J."/>
            <person name="Robinson-Rechavi M."/>
            <person name="Bucao C."/>
            <person name="Bouchez O."/>
            <person name="Gislard M."/>
            <person name="Lluch J."/>
            <person name="Milhes M."/>
            <person name="Lampietro C."/>
            <person name="Lopez Roques C."/>
            <person name="Donnadieu C."/>
            <person name="Braasch I."/>
            <person name="Desvignes T."/>
            <person name="Postlethwait J."/>
            <person name="Bobe J."/>
            <person name="Guiguen Y."/>
        </authorList>
    </citation>
    <scope>NUCLEOTIDE SEQUENCE</scope>
    <source>
        <strain evidence="8">M-15738</strain>
        <tissue evidence="8">Blood</tissue>
    </source>
</reference>
<comment type="caution">
    <text evidence="8">The sequence shown here is derived from an EMBL/GenBank/DDBJ whole genome shotgun (WGS) entry which is preliminary data.</text>
</comment>
<dbReference type="Pfam" id="PF05729">
    <property type="entry name" value="NACHT"/>
    <property type="match status" value="1"/>
</dbReference>
<feature type="domain" description="NACHT" evidence="6">
    <location>
        <begin position="83"/>
        <end position="174"/>
    </location>
</feature>
<dbReference type="AlphaFoldDB" id="A0AAV6FL36"/>
<evidence type="ECO:0000256" key="5">
    <source>
        <dbReference type="SAM" id="MobiDB-lite"/>
    </source>
</evidence>
<evidence type="ECO:0000256" key="1">
    <source>
        <dbReference type="ARBA" id="ARBA00022614"/>
    </source>
</evidence>
<accession>A0AAV6FL36</accession>
<protein>
    <submittedName>
        <fullName evidence="8">Uncharacterized protein</fullName>
    </submittedName>
</protein>
<feature type="compositionally biased region" description="Polar residues" evidence="5">
    <location>
        <begin position="1"/>
        <end position="11"/>
    </location>
</feature>
<dbReference type="Proteomes" id="UP000823561">
    <property type="component" value="Chromosome 21"/>
</dbReference>
<keyword evidence="3" id="KW-0547">Nucleotide-binding</keyword>
<organism evidence="8 9">
    <name type="scientific">Alosa alosa</name>
    <name type="common">allis shad</name>
    <dbReference type="NCBI Taxonomy" id="278164"/>
    <lineage>
        <taxon>Eukaryota</taxon>
        <taxon>Metazoa</taxon>
        <taxon>Chordata</taxon>
        <taxon>Craniata</taxon>
        <taxon>Vertebrata</taxon>
        <taxon>Euteleostomi</taxon>
        <taxon>Actinopterygii</taxon>
        <taxon>Neopterygii</taxon>
        <taxon>Teleostei</taxon>
        <taxon>Clupei</taxon>
        <taxon>Clupeiformes</taxon>
        <taxon>Clupeoidei</taxon>
        <taxon>Clupeidae</taxon>
        <taxon>Alosa</taxon>
    </lineage>
</organism>
<dbReference type="Pfam" id="PF17779">
    <property type="entry name" value="WHD_NOD2"/>
    <property type="match status" value="1"/>
</dbReference>
<keyword evidence="4" id="KW-0067">ATP-binding</keyword>
<evidence type="ECO:0000259" key="6">
    <source>
        <dbReference type="Pfam" id="PF05729"/>
    </source>
</evidence>
<keyword evidence="1" id="KW-0433">Leucine-rich repeat</keyword>
<evidence type="ECO:0000256" key="2">
    <source>
        <dbReference type="ARBA" id="ARBA00022737"/>
    </source>
</evidence>
<keyword evidence="9" id="KW-1185">Reference proteome</keyword>
<dbReference type="EMBL" id="JADWDJ010000021">
    <property type="protein sequence ID" value="KAG5263599.1"/>
    <property type="molecule type" value="Genomic_DNA"/>
</dbReference>
<name>A0AAV6FL36_9TELE</name>
<dbReference type="InterPro" id="IPR027417">
    <property type="entry name" value="P-loop_NTPase"/>
</dbReference>
<evidence type="ECO:0000256" key="4">
    <source>
        <dbReference type="ARBA" id="ARBA00022840"/>
    </source>
</evidence>
<dbReference type="InterPro" id="IPR007111">
    <property type="entry name" value="NACHT_NTPase"/>
</dbReference>
<evidence type="ECO:0000256" key="3">
    <source>
        <dbReference type="ARBA" id="ARBA00022741"/>
    </source>
</evidence>